<comment type="caution">
    <text evidence="1">The sequence shown here is derived from an EMBL/GenBank/DDBJ whole genome shotgun (WGS) entry which is preliminary data.</text>
</comment>
<protein>
    <submittedName>
        <fullName evidence="1">19507_t:CDS:1</fullName>
    </submittedName>
</protein>
<reference evidence="1" key="1">
    <citation type="submission" date="2021-06" db="EMBL/GenBank/DDBJ databases">
        <authorList>
            <person name="Kallberg Y."/>
            <person name="Tangrot J."/>
            <person name="Rosling A."/>
        </authorList>
    </citation>
    <scope>NUCLEOTIDE SEQUENCE</scope>
    <source>
        <strain evidence="1">MA461A</strain>
    </source>
</reference>
<keyword evidence="2" id="KW-1185">Reference proteome</keyword>
<proteinExistence type="predicted"/>
<evidence type="ECO:0000313" key="1">
    <source>
        <dbReference type="EMBL" id="CAG8693558.1"/>
    </source>
</evidence>
<evidence type="ECO:0000313" key="2">
    <source>
        <dbReference type="Proteomes" id="UP000789920"/>
    </source>
</evidence>
<feature type="non-terminal residue" evidence="1">
    <location>
        <position position="82"/>
    </location>
</feature>
<sequence>MRKAARVLVRVVWIGTCHVARKGMKHEPKRDRMARILRFTVLARALGGTYEHTYKPGHPAVPHLTESLRRTMCLHGPLFFIG</sequence>
<gene>
    <name evidence="1" type="ORF">RPERSI_LOCUS9670</name>
</gene>
<dbReference type="EMBL" id="CAJVQC010018454">
    <property type="protein sequence ID" value="CAG8693558.1"/>
    <property type="molecule type" value="Genomic_DNA"/>
</dbReference>
<accession>A0ACA9P5Q9</accession>
<dbReference type="Proteomes" id="UP000789920">
    <property type="component" value="Unassembled WGS sequence"/>
</dbReference>
<name>A0ACA9P5Q9_9GLOM</name>
<organism evidence="1 2">
    <name type="scientific">Racocetra persica</name>
    <dbReference type="NCBI Taxonomy" id="160502"/>
    <lineage>
        <taxon>Eukaryota</taxon>
        <taxon>Fungi</taxon>
        <taxon>Fungi incertae sedis</taxon>
        <taxon>Mucoromycota</taxon>
        <taxon>Glomeromycotina</taxon>
        <taxon>Glomeromycetes</taxon>
        <taxon>Diversisporales</taxon>
        <taxon>Gigasporaceae</taxon>
        <taxon>Racocetra</taxon>
    </lineage>
</organism>